<dbReference type="OMA" id="EHATTEM"/>
<dbReference type="STRING" id="4572.M8ALW1"/>
<feature type="signal peptide" evidence="2">
    <location>
        <begin position="1"/>
        <end position="21"/>
    </location>
</feature>
<evidence type="ECO:0000256" key="2">
    <source>
        <dbReference type="SAM" id="SignalP"/>
    </source>
</evidence>
<proteinExistence type="predicted"/>
<feature type="compositionally biased region" description="Basic and acidic residues" evidence="1">
    <location>
        <begin position="35"/>
        <end position="45"/>
    </location>
</feature>
<accession>M8ALW1</accession>
<feature type="region of interest" description="Disordered" evidence="1">
    <location>
        <begin position="391"/>
        <end position="513"/>
    </location>
</feature>
<feature type="chain" id="PRO_5009706937" evidence="2">
    <location>
        <begin position="22"/>
        <end position="925"/>
    </location>
</feature>
<reference evidence="3" key="1">
    <citation type="journal article" date="2013" name="Nature">
        <title>Draft genome of the wheat A-genome progenitor Triticum urartu.</title>
        <authorList>
            <person name="Ling H.Q."/>
            <person name="Zhao S."/>
            <person name="Liu D."/>
            <person name="Wang J."/>
            <person name="Sun H."/>
            <person name="Zhang C."/>
            <person name="Fan H."/>
            <person name="Li D."/>
            <person name="Dong L."/>
            <person name="Tao Y."/>
            <person name="Gao C."/>
            <person name="Wu H."/>
            <person name="Li Y."/>
            <person name="Cui Y."/>
            <person name="Guo X."/>
            <person name="Zheng S."/>
            <person name="Wang B."/>
            <person name="Yu K."/>
            <person name="Liang Q."/>
            <person name="Yang W."/>
            <person name="Lou X."/>
            <person name="Chen J."/>
            <person name="Feng M."/>
            <person name="Jian J."/>
            <person name="Zhang X."/>
            <person name="Luo G."/>
            <person name="Jiang Y."/>
            <person name="Liu J."/>
            <person name="Wang Z."/>
            <person name="Sha Y."/>
            <person name="Zhang B."/>
            <person name="Wu H."/>
            <person name="Tang D."/>
            <person name="Shen Q."/>
            <person name="Xue P."/>
            <person name="Zou S."/>
            <person name="Wang X."/>
            <person name="Liu X."/>
            <person name="Wang F."/>
            <person name="Yang Y."/>
            <person name="An X."/>
            <person name="Dong Z."/>
            <person name="Zhang K."/>
            <person name="Zhang X."/>
            <person name="Luo M.C."/>
            <person name="Dvorak J."/>
            <person name="Tong Y."/>
            <person name="Wang J."/>
            <person name="Yang H."/>
            <person name="Li Z."/>
            <person name="Wang D."/>
            <person name="Zhang A."/>
            <person name="Wang J."/>
        </authorList>
    </citation>
    <scope>NUCLEOTIDE SEQUENCE</scope>
</reference>
<feature type="compositionally biased region" description="Polar residues" evidence="1">
    <location>
        <begin position="391"/>
        <end position="409"/>
    </location>
</feature>
<sequence>MGGRQRPMWGLRACMLRVARQAFVCLMDARKQTEDEIGSKTEASLKEGLGQQLKTDHMKKSRDLTRDCLNSVPHPGTDIEDEEGKPGNDRNEEGRHQCVEDIDLDERGYDVEITDTKASDDLLYEEVLTVRARIDPNTIKATIDEIATKAYSRCSVPYFSEIWIADSVDTKAEAIVFNKKSIPLNAQSVEFVLGIPSGETIINTKEEEAGKQAFLALFGLTEVPTIKFFGNKLMNEEMSDDQIIRCFLVRCLDFTDFGSIQIPSLMPRICVWKGDMVKHLSDMTIGRDGKYGCLTIKEVSETCYKDGTFEWASTIKNSNFRKAINNVAGNSLSDKVKEDIFLAYENHMKNEDLNTCIKAKGLMLDTIRIITNASGESGDTVKVGSIGTELNASQQSNNSGDTVKLQSTELQEENDGGSTNEADGFCSSPPKVHEIGKLKSDSEAQCQREHSSKDPMPEMRRINAQSSSEPHDPCSIKHKKPLEALLKGDKKIPSKQGEEKDEAHTLDNQQEKSNSLNHMLIGEAKENHIQNVAESAKEDIPTELIQSKIIFTESKQTTFSGFQNTSIQELDLQRKKFRGRPDNLSIDINVKSQPESGTHIDEVFARGYKIISDFLDKAREKYLFADDSTPSFRISEDVDECGNIIEEHELWRPATKLKIARNFKEVEPEELDISTQKQGSGSSNYELSIQCAQREVQRSLMCETPHPPKPVEEIVDLTTPEVQMSTGWNHRQTCYSPCKNNNEYTAETPPLKMKKDYSMVPIIGKRLFPEEESCQQEFSGSKRNPVQLMEEKTSGQLKIHGGNMFRQERSTLVNRTDDFYNTNLSLGRPSSFRGKENVPPKRIVQPSRYRSSPYDCSERGPIMPHERKMYENITSLANVEGSNPTPIVFSPKDVPDARIRYAVDLMFSHYNTLDDEKKRVKEFRL</sequence>
<dbReference type="EMBL" id="KD036522">
    <property type="protein sequence ID" value="EMS66045.1"/>
    <property type="molecule type" value="Genomic_DNA"/>
</dbReference>
<evidence type="ECO:0000256" key="1">
    <source>
        <dbReference type="SAM" id="MobiDB-lite"/>
    </source>
</evidence>
<protein>
    <submittedName>
        <fullName evidence="3">Uncharacterized protein</fullName>
    </submittedName>
</protein>
<gene>
    <name evidence="3" type="ORF">TRIUR3_09442</name>
</gene>
<keyword evidence="2" id="KW-0732">Signal</keyword>
<feature type="compositionally biased region" description="Basic and acidic residues" evidence="1">
    <location>
        <begin position="431"/>
        <end position="461"/>
    </location>
</feature>
<organism evidence="3">
    <name type="scientific">Triticum urartu</name>
    <name type="common">Red wild einkorn</name>
    <name type="synonym">Crithodium urartu</name>
    <dbReference type="NCBI Taxonomy" id="4572"/>
    <lineage>
        <taxon>Eukaryota</taxon>
        <taxon>Viridiplantae</taxon>
        <taxon>Streptophyta</taxon>
        <taxon>Embryophyta</taxon>
        <taxon>Tracheophyta</taxon>
        <taxon>Spermatophyta</taxon>
        <taxon>Magnoliopsida</taxon>
        <taxon>Liliopsida</taxon>
        <taxon>Poales</taxon>
        <taxon>Poaceae</taxon>
        <taxon>BOP clade</taxon>
        <taxon>Pooideae</taxon>
        <taxon>Triticodae</taxon>
        <taxon>Triticeae</taxon>
        <taxon>Triticinae</taxon>
        <taxon>Triticum</taxon>
    </lineage>
</organism>
<feature type="compositionally biased region" description="Basic and acidic residues" evidence="1">
    <location>
        <begin position="54"/>
        <end position="66"/>
    </location>
</feature>
<feature type="compositionally biased region" description="Basic and acidic residues" evidence="1">
    <location>
        <begin position="486"/>
        <end position="505"/>
    </location>
</feature>
<feature type="compositionally biased region" description="Basic and acidic residues" evidence="1">
    <location>
        <begin position="84"/>
        <end position="96"/>
    </location>
</feature>
<feature type="region of interest" description="Disordered" evidence="1">
    <location>
        <begin position="35"/>
        <end position="96"/>
    </location>
</feature>
<dbReference type="AlphaFoldDB" id="M8ALW1"/>
<evidence type="ECO:0000313" key="3">
    <source>
        <dbReference type="EMBL" id="EMS66045.1"/>
    </source>
</evidence>
<name>M8ALW1_TRIUA</name>